<keyword evidence="3" id="KW-0547">Nucleotide-binding</keyword>
<dbReference type="GO" id="GO:0016887">
    <property type="term" value="F:ATP hydrolysis activity"/>
    <property type="evidence" value="ECO:0007669"/>
    <property type="project" value="InterPro"/>
</dbReference>
<dbReference type="SMART" id="SM00382">
    <property type="entry name" value="AAA"/>
    <property type="match status" value="1"/>
</dbReference>
<dbReference type="InterPro" id="IPR017871">
    <property type="entry name" value="ABC_transporter-like_CS"/>
</dbReference>
<evidence type="ECO:0000256" key="1">
    <source>
        <dbReference type="ARBA" id="ARBA00005417"/>
    </source>
</evidence>
<dbReference type="CDD" id="cd03224">
    <property type="entry name" value="ABC_TM1139_LivF_branched"/>
    <property type="match status" value="1"/>
</dbReference>
<evidence type="ECO:0000256" key="5">
    <source>
        <dbReference type="ARBA" id="ARBA00022970"/>
    </source>
</evidence>
<accession>A0A652YH11</accession>
<keyword evidence="2" id="KW-0813">Transport</keyword>
<dbReference type="GO" id="GO:0015658">
    <property type="term" value="F:branched-chain amino acid transmembrane transporter activity"/>
    <property type="evidence" value="ECO:0007669"/>
    <property type="project" value="TreeGrafter"/>
</dbReference>
<dbReference type="InterPro" id="IPR003593">
    <property type="entry name" value="AAA+_ATPase"/>
</dbReference>
<dbReference type="InterPro" id="IPR027417">
    <property type="entry name" value="P-loop_NTPase"/>
</dbReference>
<organism evidence="6">
    <name type="scientific">Nocardia globerula</name>
    <dbReference type="NCBI Taxonomy" id="1818"/>
    <lineage>
        <taxon>Bacteria</taxon>
        <taxon>Bacillati</taxon>
        <taxon>Actinomycetota</taxon>
        <taxon>Actinomycetes</taxon>
        <taxon>Mycobacteriales</taxon>
        <taxon>Nocardiaceae</taxon>
        <taxon>Nocardia</taxon>
    </lineage>
</organism>
<keyword evidence="5" id="KW-0029">Amino-acid transport</keyword>
<protein>
    <submittedName>
        <fullName evidence="6">Amino acid/amide ABC transporter ATP-binding protein 2 (HAAT family)</fullName>
    </submittedName>
</protein>
<dbReference type="InterPro" id="IPR052156">
    <property type="entry name" value="BCAA_Transport_ATP-bd_LivF"/>
</dbReference>
<dbReference type="GO" id="GO:0005524">
    <property type="term" value="F:ATP binding"/>
    <property type="evidence" value="ECO:0007669"/>
    <property type="project" value="UniProtKB-KW"/>
</dbReference>
<reference evidence="6" key="1">
    <citation type="submission" date="2019-07" db="EMBL/GenBank/DDBJ databases">
        <title>Genomic Encyclopedia of Type Strains, Phase IV (KMG-IV): sequencing the most valuable type-strain genomes for metagenomic binning, comparative biology and taxonomic classification.</title>
        <authorList>
            <person name="Goeker M."/>
        </authorList>
    </citation>
    <scope>NUCLEOTIDE SEQUENCE</scope>
    <source>
        <strain evidence="6">DSM 44596</strain>
    </source>
</reference>
<dbReference type="PROSITE" id="PS50893">
    <property type="entry name" value="ABC_TRANSPORTER_2"/>
    <property type="match status" value="1"/>
</dbReference>
<evidence type="ECO:0000313" key="6">
    <source>
        <dbReference type="EMBL" id="TYQ00547.1"/>
    </source>
</evidence>
<dbReference type="AlphaFoldDB" id="A0A652YH11"/>
<dbReference type="PROSITE" id="PS00211">
    <property type="entry name" value="ABC_TRANSPORTER_1"/>
    <property type="match status" value="1"/>
</dbReference>
<evidence type="ECO:0000256" key="4">
    <source>
        <dbReference type="ARBA" id="ARBA00022840"/>
    </source>
</evidence>
<dbReference type="PANTHER" id="PTHR43820:SF4">
    <property type="entry name" value="HIGH-AFFINITY BRANCHED-CHAIN AMINO ACID TRANSPORT ATP-BINDING PROTEIN LIVF"/>
    <property type="match status" value="1"/>
</dbReference>
<proteinExistence type="inferred from homology"/>
<keyword evidence="4 6" id="KW-0067">ATP-binding</keyword>
<comment type="caution">
    <text evidence="6">The sequence shown here is derived from an EMBL/GenBank/DDBJ whole genome shotgun (WGS) entry which is preliminary data.</text>
</comment>
<dbReference type="Pfam" id="PF00005">
    <property type="entry name" value="ABC_tran"/>
    <property type="match status" value="1"/>
</dbReference>
<dbReference type="EMBL" id="VNIQ01000016">
    <property type="protein sequence ID" value="TYQ00547.1"/>
    <property type="molecule type" value="Genomic_DNA"/>
</dbReference>
<dbReference type="GO" id="GO:0015807">
    <property type="term" value="P:L-amino acid transport"/>
    <property type="evidence" value="ECO:0007669"/>
    <property type="project" value="TreeGrafter"/>
</dbReference>
<dbReference type="Gene3D" id="3.40.50.300">
    <property type="entry name" value="P-loop containing nucleotide triphosphate hydrolases"/>
    <property type="match status" value="1"/>
</dbReference>
<comment type="similarity">
    <text evidence="1">Belongs to the ABC transporter superfamily.</text>
</comment>
<evidence type="ECO:0000256" key="3">
    <source>
        <dbReference type="ARBA" id="ARBA00022741"/>
    </source>
</evidence>
<evidence type="ECO:0000256" key="2">
    <source>
        <dbReference type="ARBA" id="ARBA00022448"/>
    </source>
</evidence>
<dbReference type="InterPro" id="IPR003439">
    <property type="entry name" value="ABC_transporter-like_ATP-bd"/>
</dbReference>
<gene>
    <name evidence="6" type="ORF">FNL38_11610</name>
</gene>
<dbReference type="PANTHER" id="PTHR43820">
    <property type="entry name" value="HIGH-AFFINITY BRANCHED-CHAIN AMINO ACID TRANSPORT ATP-BINDING PROTEIN LIVF"/>
    <property type="match status" value="1"/>
</dbReference>
<dbReference type="SUPFAM" id="SSF52540">
    <property type="entry name" value="P-loop containing nucleoside triphosphate hydrolases"/>
    <property type="match status" value="1"/>
</dbReference>
<sequence length="258" mass="27609">MTAVLKCTDMDAGYSQGRPCVRDFDLELREGEILALLGPNGAGKTTMLLTLAGLLPSLGGTVEITGHHVKSGHARSASDAGLVFVPDDRALFTTLTVEENLRLAVKSRRDWAASREKILGYFPELDKRLKVHAGALSGGEQQMLAIGRALIQHPKVLLIDELSMGLAPVIVERLLPVLRTVADATGTAVILVEQHVQLALTVADTALVLRHGDNVLQGDAAELAAHPHLIEDAYLGANERPRTEAVETVDAVEQSTII</sequence>
<name>A0A652YH11_NOCGL</name>